<dbReference type="OrthoDB" id="3270058at2759"/>
<gene>
    <name evidence="2" type="ORF">PsYK624_054660</name>
</gene>
<organism evidence="2 3">
    <name type="scientific">Phanerochaete sordida</name>
    <dbReference type="NCBI Taxonomy" id="48140"/>
    <lineage>
        <taxon>Eukaryota</taxon>
        <taxon>Fungi</taxon>
        <taxon>Dikarya</taxon>
        <taxon>Basidiomycota</taxon>
        <taxon>Agaricomycotina</taxon>
        <taxon>Agaricomycetes</taxon>
        <taxon>Polyporales</taxon>
        <taxon>Phanerochaetaceae</taxon>
        <taxon>Phanerochaete</taxon>
    </lineage>
</organism>
<sequence length="533" mass="56907">MTKAAHHHVTPPGCLPMGSTGKGSTPTARELVDASKAQLECWIKEINSAAGKKVMNTSAQTKDVLHERLATHLGLDTSPAAVKQEIEAKQHAAVAAGPLTLEREIQRRQWAHVRSMGDKWRAALAKGEDFRLLHRGTGGSSAAAATGSDAKLSEKLDRGLSGRTESAAGDWYAAAAKGDSEAIAHLARVGLLNGATVAPSPGPCKRECEPQTRTDVTVTPKLAPHDPVLHPPPSEPPSTTGSLTSFESLCSGLANLEATSAGASAAAALPPALNTALAALHPSGSVAVVLLAPIAGFFPPPSSQSTGQPNTITTSPPTPAALPLRHSEPADSASPSLTQGRLPDVSPEAAALRSCELDIDSLERPANLREVLDQLESGHVERIRKAYGPSAGRASSPQWKGIRNTVTKRERLYEVFKTDFASDRCAFLSFFRIPAAAKKRKGQKPQNAEQEAFRPFRAVVEAIPHVTEDIDTEMAKAEYRGGVSGEFSDALWKARWGTMNRWEVWRALDLELYGVYRQKRLPSSSTVFKTLPQ</sequence>
<feature type="region of interest" description="Disordered" evidence="1">
    <location>
        <begin position="299"/>
        <end position="345"/>
    </location>
</feature>
<feature type="region of interest" description="Disordered" evidence="1">
    <location>
        <begin position="1"/>
        <end position="28"/>
    </location>
</feature>
<evidence type="ECO:0000256" key="1">
    <source>
        <dbReference type="SAM" id="MobiDB-lite"/>
    </source>
</evidence>
<evidence type="ECO:0000313" key="3">
    <source>
        <dbReference type="Proteomes" id="UP000703269"/>
    </source>
</evidence>
<protein>
    <submittedName>
        <fullName evidence="2">Uncharacterized protein</fullName>
    </submittedName>
</protein>
<dbReference type="EMBL" id="BPQB01000012">
    <property type="protein sequence ID" value="GJE89367.1"/>
    <property type="molecule type" value="Genomic_DNA"/>
</dbReference>
<keyword evidence="3" id="KW-1185">Reference proteome</keyword>
<accession>A0A9P3LCZ1</accession>
<evidence type="ECO:0000313" key="2">
    <source>
        <dbReference type="EMBL" id="GJE89367.1"/>
    </source>
</evidence>
<feature type="region of interest" description="Disordered" evidence="1">
    <location>
        <begin position="196"/>
        <end position="244"/>
    </location>
</feature>
<dbReference type="Proteomes" id="UP000703269">
    <property type="component" value="Unassembled WGS sequence"/>
</dbReference>
<proteinExistence type="predicted"/>
<name>A0A9P3LCZ1_9APHY</name>
<dbReference type="AlphaFoldDB" id="A0A9P3LCZ1"/>
<reference evidence="2 3" key="1">
    <citation type="submission" date="2021-08" db="EMBL/GenBank/DDBJ databases">
        <title>Draft Genome Sequence of Phanerochaete sordida strain YK-624.</title>
        <authorList>
            <person name="Mori T."/>
            <person name="Dohra H."/>
            <person name="Suzuki T."/>
            <person name="Kawagishi H."/>
            <person name="Hirai H."/>
        </authorList>
    </citation>
    <scope>NUCLEOTIDE SEQUENCE [LARGE SCALE GENOMIC DNA]</scope>
    <source>
        <strain evidence="2 3">YK-624</strain>
    </source>
</reference>
<comment type="caution">
    <text evidence="2">The sequence shown here is derived from an EMBL/GenBank/DDBJ whole genome shotgun (WGS) entry which is preliminary data.</text>
</comment>